<dbReference type="PANTHER" id="PTHR48107:SF16">
    <property type="entry name" value="NADPH-DEPENDENT ALDEHYDE REDUCTASE 1, CHLOROPLASTIC"/>
    <property type="match status" value="1"/>
</dbReference>
<dbReference type="AlphaFoldDB" id="A0A916UIW5"/>
<reference evidence="4" key="1">
    <citation type="journal article" date="2014" name="Int. J. Syst. Evol. Microbiol.">
        <title>Complete genome sequence of Corynebacterium casei LMG S-19264T (=DSM 44701T), isolated from a smear-ripened cheese.</title>
        <authorList>
            <consortium name="US DOE Joint Genome Institute (JGI-PGF)"/>
            <person name="Walter F."/>
            <person name="Albersmeier A."/>
            <person name="Kalinowski J."/>
            <person name="Ruckert C."/>
        </authorList>
    </citation>
    <scope>NUCLEOTIDE SEQUENCE</scope>
    <source>
        <strain evidence="4">CGMCC 1.10998</strain>
    </source>
</reference>
<protein>
    <submittedName>
        <fullName evidence="4">Short-chain dehydrogenase</fullName>
    </submittedName>
</protein>
<dbReference type="SUPFAM" id="SSF51735">
    <property type="entry name" value="NAD(P)-binding Rossmann-fold domains"/>
    <property type="match status" value="1"/>
</dbReference>
<organism evidence="4 5">
    <name type="scientific">Undibacterium terreum</name>
    <dbReference type="NCBI Taxonomy" id="1224302"/>
    <lineage>
        <taxon>Bacteria</taxon>
        <taxon>Pseudomonadati</taxon>
        <taxon>Pseudomonadota</taxon>
        <taxon>Betaproteobacteria</taxon>
        <taxon>Burkholderiales</taxon>
        <taxon>Oxalobacteraceae</taxon>
        <taxon>Undibacterium</taxon>
    </lineage>
</organism>
<comment type="caution">
    <text evidence="4">The sequence shown here is derived from an EMBL/GenBank/DDBJ whole genome shotgun (WGS) entry which is preliminary data.</text>
</comment>
<dbReference type="PANTHER" id="PTHR48107">
    <property type="entry name" value="NADPH-DEPENDENT ALDEHYDE REDUCTASE-LIKE PROTEIN, CHLOROPLASTIC-RELATED"/>
    <property type="match status" value="1"/>
</dbReference>
<dbReference type="PRINTS" id="PR00080">
    <property type="entry name" value="SDRFAMILY"/>
</dbReference>
<evidence type="ECO:0000313" key="4">
    <source>
        <dbReference type="EMBL" id="GGC73404.1"/>
    </source>
</evidence>
<feature type="region of interest" description="Disordered" evidence="3">
    <location>
        <begin position="1"/>
        <end position="76"/>
    </location>
</feature>
<evidence type="ECO:0000313" key="5">
    <source>
        <dbReference type="Proteomes" id="UP000637423"/>
    </source>
</evidence>
<gene>
    <name evidence="4" type="ORF">GCM10011396_20720</name>
</gene>
<dbReference type="NCBIfam" id="NF005214">
    <property type="entry name" value="PRK06701.1"/>
    <property type="match status" value="1"/>
</dbReference>
<feature type="compositionally biased region" description="Basic and acidic residues" evidence="3">
    <location>
        <begin position="1"/>
        <end position="10"/>
    </location>
</feature>
<dbReference type="InterPro" id="IPR002347">
    <property type="entry name" value="SDR_fam"/>
</dbReference>
<dbReference type="InterPro" id="IPR020904">
    <property type="entry name" value="Sc_DH/Rdtase_CS"/>
</dbReference>
<dbReference type="Pfam" id="PF13561">
    <property type="entry name" value="adh_short_C2"/>
    <property type="match status" value="1"/>
</dbReference>
<comment type="similarity">
    <text evidence="1">Belongs to the short-chain dehydrogenases/reductases (SDR) family.</text>
</comment>
<dbReference type="EMBL" id="BMED01000002">
    <property type="protein sequence ID" value="GGC73404.1"/>
    <property type="molecule type" value="Genomic_DNA"/>
</dbReference>
<keyword evidence="2" id="KW-0560">Oxidoreductase</keyword>
<reference evidence="4" key="2">
    <citation type="submission" date="2020-09" db="EMBL/GenBank/DDBJ databases">
        <authorList>
            <person name="Sun Q."/>
            <person name="Zhou Y."/>
        </authorList>
    </citation>
    <scope>NUCLEOTIDE SEQUENCE</scope>
    <source>
        <strain evidence="4">CGMCC 1.10998</strain>
    </source>
</reference>
<dbReference type="Gene3D" id="3.40.50.720">
    <property type="entry name" value="NAD(P)-binding Rossmann-like Domain"/>
    <property type="match status" value="1"/>
</dbReference>
<dbReference type="FunFam" id="3.40.50.720:FF:000084">
    <property type="entry name" value="Short-chain dehydrogenase reductase"/>
    <property type="match status" value="1"/>
</dbReference>
<feature type="compositionally biased region" description="Basic and acidic residues" evidence="3">
    <location>
        <begin position="67"/>
        <end position="76"/>
    </location>
</feature>
<evidence type="ECO:0000256" key="2">
    <source>
        <dbReference type="ARBA" id="ARBA00023002"/>
    </source>
</evidence>
<proteinExistence type="inferred from homology"/>
<dbReference type="Proteomes" id="UP000637423">
    <property type="component" value="Unassembled WGS sequence"/>
</dbReference>
<sequence>MSISESRENPENSTQVASERQKEIQREQDSKDVKSAEQPQAKGAEKQKKAVQTSAIERPSPPFPSQHLEKPSHESEMELKPQFMAEAYKGSEKLKDAVTIITGGDSGIGRAVAVLFAREGADVAIIYLNEHDDAEKTRRYVEAEGRECLLIPGDVKDSAFCKMAVQQVVDKFGKLDVLVNNAAFQEHAESLLDLTEERFDETMKTNVYGYFHMAKAAIPFLRKGASIINTGSVTGLHGSKELLDYSTTKGAIHAFTKSLASNLLDQGIRVNAVAPGPVWTPLNPADKSSQDISQFGADVDMRRPAQPEEISPAYVYLASSICSSYVTGIVLPITGSVG</sequence>
<keyword evidence="5" id="KW-1185">Reference proteome</keyword>
<evidence type="ECO:0000256" key="3">
    <source>
        <dbReference type="SAM" id="MobiDB-lite"/>
    </source>
</evidence>
<dbReference type="InterPro" id="IPR036291">
    <property type="entry name" value="NAD(P)-bd_dom_sf"/>
</dbReference>
<dbReference type="RefSeq" id="WP_188565985.1">
    <property type="nucleotide sequence ID" value="NZ_BMED01000002.1"/>
</dbReference>
<name>A0A916UIW5_9BURK</name>
<feature type="compositionally biased region" description="Basic and acidic residues" evidence="3">
    <location>
        <begin position="19"/>
        <end position="35"/>
    </location>
</feature>
<dbReference type="PROSITE" id="PS00061">
    <property type="entry name" value="ADH_SHORT"/>
    <property type="match status" value="1"/>
</dbReference>
<accession>A0A916UIW5</accession>
<dbReference type="PRINTS" id="PR00081">
    <property type="entry name" value="GDHRDH"/>
</dbReference>
<dbReference type="GO" id="GO:0016614">
    <property type="term" value="F:oxidoreductase activity, acting on CH-OH group of donors"/>
    <property type="evidence" value="ECO:0007669"/>
    <property type="project" value="UniProtKB-ARBA"/>
</dbReference>
<evidence type="ECO:0000256" key="1">
    <source>
        <dbReference type="ARBA" id="ARBA00006484"/>
    </source>
</evidence>